<dbReference type="InterPro" id="IPR034154">
    <property type="entry name" value="TOPRIM_DnaG/twinkle"/>
</dbReference>
<reference evidence="1 2" key="1">
    <citation type="submission" date="2019-03" db="EMBL/GenBank/DDBJ databases">
        <title>Dyadobacter AR-3-6 sp. nov., isolated from arctic soil.</title>
        <authorList>
            <person name="Chaudhary D.K."/>
        </authorList>
    </citation>
    <scope>NUCLEOTIDE SEQUENCE [LARGE SCALE GENOMIC DNA]</scope>
    <source>
        <strain evidence="1 2">AR-3-6</strain>
    </source>
</reference>
<dbReference type="Proteomes" id="UP000294850">
    <property type="component" value="Unassembled WGS sequence"/>
</dbReference>
<comment type="caution">
    <text evidence="1">The sequence shown here is derived from an EMBL/GenBank/DDBJ whole genome shotgun (WGS) entry which is preliminary data.</text>
</comment>
<protein>
    <recommendedName>
        <fullName evidence="3">Toprim domain-containing protein</fullName>
    </recommendedName>
</protein>
<dbReference type="SUPFAM" id="SSF57783">
    <property type="entry name" value="Zinc beta-ribbon"/>
    <property type="match status" value="1"/>
</dbReference>
<evidence type="ECO:0008006" key="3">
    <source>
        <dbReference type="Google" id="ProtNLM"/>
    </source>
</evidence>
<gene>
    <name evidence="1" type="ORF">E0F88_33265</name>
</gene>
<accession>A0A4R5D661</accession>
<dbReference type="GO" id="GO:0003677">
    <property type="term" value="F:DNA binding"/>
    <property type="evidence" value="ECO:0007669"/>
    <property type="project" value="InterPro"/>
</dbReference>
<dbReference type="Pfam" id="PF13155">
    <property type="entry name" value="Toprim_2"/>
    <property type="match status" value="1"/>
</dbReference>
<dbReference type="OrthoDB" id="8536512at2"/>
<dbReference type="GO" id="GO:0006260">
    <property type="term" value="P:DNA replication"/>
    <property type="evidence" value="ECO:0007669"/>
    <property type="project" value="InterPro"/>
</dbReference>
<name>A0A4R5D661_9BACT</name>
<sequence length="349" mass="38859">MNVAQAKQIDLPSLLAQLGCQQQPVTRQGIWYFSPFREEDTPSFKVWQLPSGLWCWKDFGSGEGGNVIAFANCMIGKETSDKAISDALKWLDGLNGARVAQWPAKAITAPKSGRIEAIQQDRFTLIDNKRLTNPQLLGYLAERSIPSKLAQSFCGQANYLDNQSKKKFYGVSFPNIDGGLEIRAATAYKHHVNTGNKNISFIPGQNKTAKSVYIFEGSIDFLSFLVLTGQEKPESPVIVLNSTSFAARAAEYIKTQPVLSEINTAVLFLDNDDAGQKAFERIAEILDPLGYKLGDCRYMYQDHNLDDLNDYLTKVPSDKRVQFKAAPMKFFDSSATAAHRRAQDNKPKI</sequence>
<dbReference type="Gene3D" id="3.40.1360.10">
    <property type="match status" value="1"/>
</dbReference>
<dbReference type="SUPFAM" id="SSF56731">
    <property type="entry name" value="DNA primase core"/>
    <property type="match status" value="1"/>
</dbReference>
<evidence type="ECO:0000313" key="2">
    <source>
        <dbReference type="Proteomes" id="UP000294850"/>
    </source>
</evidence>
<proteinExistence type="predicted"/>
<organism evidence="1 2">
    <name type="scientific">Dyadobacter psychrotolerans</name>
    <dbReference type="NCBI Taxonomy" id="2541721"/>
    <lineage>
        <taxon>Bacteria</taxon>
        <taxon>Pseudomonadati</taxon>
        <taxon>Bacteroidota</taxon>
        <taxon>Cytophagia</taxon>
        <taxon>Cytophagales</taxon>
        <taxon>Spirosomataceae</taxon>
        <taxon>Dyadobacter</taxon>
    </lineage>
</organism>
<evidence type="ECO:0000313" key="1">
    <source>
        <dbReference type="EMBL" id="TDE08057.1"/>
    </source>
</evidence>
<dbReference type="EMBL" id="SMFL01000031">
    <property type="protein sequence ID" value="TDE08057.1"/>
    <property type="molecule type" value="Genomic_DNA"/>
</dbReference>
<dbReference type="RefSeq" id="WP_131963076.1">
    <property type="nucleotide sequence ID" value="NZ_SMFL01000031.1"/>
</dbReference>
<dbReference type="GO" id="GO:0008270">
    <property type="term" value="F:zinc ion binding"/>
    <property type="evidence" value="ECO:0007669"/>
    <property type="project" value="InterPro"/>
</dbReference>
<dbReference type="CDD" id="cd01029">
    <property type="entry name" value="TOPRIM_primases"/>
    <property type="match status" value="1"/>
</dbReference>
<dbReference type="InterPro" id="IPR036977">
    <property type="entry name" value="DNA_primase_Znf_CHC2"/>
</dbReference>
<dbReference type="Gene3D" id="3.90.580.10">
    <property type="entry name" value="Zinc finger, CHC2-type domain"/>
    <property type="match status" value="1"/>
</dbReference>
<dbReference type="AlphaFoldDB" id="A0A4R5D661"/>
<keyword evidence="2" id="KW-1185">Reference proteome</keyword>